<proteinExistence type="predicted"/>
<dbReference type="AlphaFoldDB" id="A0AAN9NLV1"/>
<comment type="caution">
    <text evidence="3">The sequence shown here is derived from an EMBL/GenBank/DDBJ whole genome shotgun (WGS) entry which is preliminary data.</text>
</comment>
<sequence length="395" mass="45908">MFNGHVLVIILVFNRSWYQSIHVHLFYFSIRVKSKGNDDTYERERVSFTVNIYVSVLVSFHCDAMARYDVFLCFRGDDTRHTFTGNLYAALRQARLRTFMDDGELKGGDQIAYTIIEALEASRVSIVVLSKHFAFSRWCLNELVKIIECKKTKNQIVIPIFYDVDPSDVRKLKGSFAHAMDAHEGRFEKHSEELQKWRYALAEVGNLSGWCLGRGSRYEYENIERIVRDLTLRLPRYSIFLSFSGKDTRSFSGFLYNALSRSGYHTIINDDGDQSSQSTVGVIETSRLSIIVFSENYARSPSCLDELLRILECQEKKKQLVCPIFYKVLPSDLRHQRNSYGDAMTEHENMMGRDSEKVKKWRSALFEVANLKGWYMKTGYEYEFIEKIVEIASKI</sequence>
<protein>
    <recommendedName>
        <fullName evidence="2">TIR domain-containing protein</fullName>
    </recommendedName>
</protein>
<dbReference type="PANTHER" id="PTHR32009:SF106">
    <property type="entry name" value="TIR DOMAIN-CONTAINING PROTEIN"/>
    <property type="match status" value="1"/>
</dbReference>
<dbReference type="Pfam" id="PF01582">
    <property type="entry name" value="TIR"/>
    <property type="match status" value="2"/>
</dbReference>
<dbReference type="GO" id="GO:0007165">
    <property type="term" value="P:signal transduction"/>
    <property type="evidence" value="ECO:0007669"/>
    <property type="project" value="InterPro"/>
</dbReference>
<dbReference type="Proteomes" id="UP001374584">
    <property type="component" value="Unassembled WGS sequence"/>
</dbReference>
<accession>A0AAN9NLV1</accession>
<dbReference type="InterPro" id="IPR000157">
    <property type="entry name" value="TIR_dom"/>
</dbReference>
<dbReference type="PANTHER" id="PTHR32009">
    <property type="entry name" value="TMV RESISTANCE PROTEIN N-LIKE"/>
    <property type="match status" value="1"/>
</dbReference>
<organism evidence="3 4">
    <name type="scientific">Phaseolus coccineus</name>
    <name type="common">Scarlet runner bean</name>
    <name type="synonym">Phaseolus multiflorus</name>
    <dbReference type="NCBI Taxonomy" id="3886"/>
    <lineage>
        <taxon>Eukaryota</taxon>
        <taxon>Viridiplantae</taxon>
        <taxon>Streptophyta</taxon>
        <taxon>Embryophyta</taxon>
        <taxon>Tracheophyta</taxon>
        <taxon>Spermatophyta</taxon>
        <taxon>Magnoliopsida</taxon>
        <taxon>eudicotyledons</taxon>
        <taxon>Gunneridae</taxon>
        <taxon>Pentapetalae</taxon>
        <taxon>rosids</taxon>
        <taxon>fabids</taxon>
        <taxon>Fabales</taxon>
        <taxon>Fabaceae</taxon>
        <taxon>Papilionoideae</taxon>
        <taxon>50 kb inversion clade</taxon>
        <taxon>NPAAA clade</taxon>
        <taxon>indigoferoid/millettioid clade</taxon>
        <taxon>Phaseoleae</taxon>
        <taxon>Phaseolus</taxon>
    </lineage>
</organism>
<keyword evidence="1" id="KW-0520">NAD</keyword>
<evidence type="ECO:0000256" key="1">
    <source>
        <dbReference type="ARBA" id="ARBA00023027"/>
    </source>
</evidence>
<name>A0AAN9NLV1_PHACN</name>
<evidence type="ECO:0000313" key="4">
    <source>
        <dbReference type="Proteomes" id="UP001374584"/>
    </source>
</evidence>
<gene>
    <name evidence="3" type="ORF">VNO80_05391</name>
</gene>
<dbReference type="EMBL" id="JAYMYR010000003">
    <property type="protein sequence ID" value="KAK7372023.1"/>
    <property type="molecule type" value="Genomic_DNA"/>
</dbReference>
<evidence type="ECO:0000313" key="3">
    <source>
        <dbReference type="EMBL" id="KAK7372023.1"/>
    </source>
</evidence>
<keyword evidence="4" id="KW-1185">Reference proteome</keyword>
<feature type="domain" description="TIR" evidence="2">
    <location>
        <begin position="66"/>
        <end position="234"/>
    </location>
</feature>
<dbReference type="InterPro" id="IPR035897">
    <property type="entry name" value="Toll_tir_struct_dom_sf"/>
</dbReference>
<dbReference type="PROSITE" id="PS50104">
    <property type="entry name" value="TIR"/>
    <property type="match status" value="2"/>
</dbReference>
<reference evidence="3 4" key="1">
    <citation type="submission" date="2024-01" db="EMBL/GenBank/DDBJ databases">
        <title>The genomes of 5 underutilized Papilionoideae crops provide insights into root nodulation and disease resistanc.</title>
        <authorList>
            <person name="Jiang F."/>
        </authorList>
    </citation>
    <scope>NUCLEOTIDE SEQUENCE [LARGE SCALE GENOMIC DNA]</scope>
    <source>
        <strain evidence="3">JINMINGXINNONG_FW02</strain>
        <tissue evidence="3">Leaves</tissue>
    </source>
</reference>
<feature type="domain" description="TIR" evidence="2">
    <location>
        <begin position="235"/>
        <end position="395"/>
    </location>
</feature>
<dbReference type="Gene3D" id="3.40.50.10140">
    <property type="entry name" value="Toll/interleukin-1 receptor homology (TIR) domain"/>
    <property type="match status" value="2"/>
</dbReference>
<dbReference type="FunFam" id="3.40.50.10140:FF:000007">
    <property type="entry name" value="Disease resistance protein (TIR-NBS-LRR class)"/>
    <property type="match status" value="1"/>
</dbReference>
<dbReference type="SUPFAM" id="SSF52200">
    <property type="entry name" value="Toll/Interleukin receptor TIR domain"/>
    <property type="match status" value="2"/>
</dbReference>
<dbReference type="SMART" id="SM00255">
    <property type="entry name" value="TIR"/>
    <property type="match status" value="2"/>
</dbReference>
<evidence type="ECO:0000259" key="2">
    <source>
        <dbReference type="PROSITE" id="PS50104"/>
    </source>
</evidence>